<keyword evidence="1" id="KW-0812">Transmembrane</keyword>
<dbReference type="RefSeq" id="WP_254418954.1">
    <property type="nucleotide sequence ID" value="NZ_BAAAJB010000083.1"/>
</dbReference>
<gene>
    <name evidence="2" type="ORF">NE857_31815</name>
</gene>
<keyword evidence="3" id="KW-1185">Reference proteome</keyword>
<reference evidence="2" key="1">
    <citation type="submission" date="2022-06" db="EMBL/GenBank/DDBJ databases">
        <authorList>
            <person name="Ping M."/>
        </authorList>
    </citation>
    <scope>NUCLEOTIDE SEQUENCE</scope>
    <source>
        <strain evidence="2">JCM11759T</strain>
    </source>
</reference>
<name>A0ABY5D8W1_9ACTN</name>
<keyword evidence="1" id="KW-1133">Transmembrane helix</keyword>
<feature type="transmembrane region" description="Helical" evidence="1">
    <location>
        <begin position="118"/>
        <end position="135"/>
    </location>
</feature>
<evidence type="ECO:0000313" key="3">
    <source>
        <dbReference type="Proteomes" id="UP001055940"/>
    </source>
</evidence>
<dbReference type="Proteomes" id="UP001055940">
    <property type="component" value="Chromosome"/>
</dbReference>
<dbReference type="EMBL" id="CP099837">
    <property type="protein sequence ID" value="USY19764.1"/>
    <property type="molecule type" value="Genomic_DNA"/>
</dbReference>
<feature type="transmembrane region" description="Helical" evidence="1">
    <location>
        <begin position="93"/>
        <end position="112"/>
    </location>
</feature>
<evidence type="ECO:0000313" key="2">
    <source>
        <dbReference type="EMBL" id="USY19764.1"/>
    </source>
</evidence>
<protein>
    <submittedName>
        <fullName evidence="2">Uncharacterized protein</fullName>
    </submittedName>
</protein>
<keyword evidence="1" id="KW-0472">Membrane</keyword>
<feature type="transmembrane region" description="Helical" evidence="1">
    <location>
        <begin position="6"/>
        <end position="29"/>
    </location>
</feature>
<accession>A0ABY5D8W1</accession>
<evidence type="ECO:0000256" key="1">
    <source>
        <dbReference type="SAM" id="Phobius"/>
    </source>
</evidence>
<sequence length="172" mass="19270">MPGYLLALRLIPLVFLTAALVCMVLAFLWNRRRQRADWSERALALKAPISTERKRVILYLRHGAAAPDPELAHLTVRVAEDLRRRLENPWQHTGLALFVFGSALNLIIGSLLRGGPVGLAWFGFAAIAVVVWGVFHRQVVLDRADRALAANRELAEQYVVPEEGPVPPPRER</sequence>
<organism evidence="2 3">
    <name type="scientific">Nocardiopsis exhalans</name>
    <dbReference type="NCBI Taxonomy" id="163604"/>
    <lineage>
        <taxon>Bacteria</taxon>
        <taxon>Bacillati</taxon>
        <taxon>Actinomycetota</taxon>
        <taxon>Actinomycetes</taxon>
        <taxon>Streptosporangiales</taxon>
        <taxon>Nocardiopsidaceae</taxon>
        <taxon>Nocardiopsis</taxon>
    </lineage>
</organism>
<proteinExistence type="predicted"/>